<evidence type="ECO:0000313" key="2">
    <source>
        <dbReference type="Proteomes" id="UP001501303"/>
    </source>
</evidence>
<dbReference type="EMBL" id="BAAAMJ010000052">
    <property type="protein sequence ID" value="GAA1928127.1"/>
    <property type="molecule type" value="Genomic_DNA"/>
</dbReference>
<gene>
    <name evidence="1" type="ORF">GCM10009716_39930</name>
</gene>
<proteinExistence type="predicted"/>
<sequence>MRELLYLSQPKLDAFMPRGGNIALQAAELGVDVAVINARLEAGTSDDNGHDLRARFHKVLKHIDRQAGDIHDRHLAPGDWLRFDLRMGYGTAHEDSALPNVKDDVVLFGGAAPQTDSDRPVEVLLCGSACHLMDRCAPAGGGAGNSRMGSGTRWMYEMIHLLNTCDERGDSHLLREVVAPEHRDWSINDPEQVGHWVYRVIDRHHPRHQRQRLAGLARVVMHLDDTRWMSRLIVATPLYVEYGSFTPIRSWHRRWGNRRPLQSTVAAS</sequence>
<dbReference type="NCBIfam" id="NF040893">
    <property type="entry name" value="SAVMC3_10250"/>
    <property type="match status" value="1"/>
</dbReference>
<dbReference type="Pfam" id="PF22880">
    <property type="entry name" value="DUF7019"/>
    <property type="match status" value="1"/>
</dbReference>
<evidence type="ECO:0000313" key="1">
    <source>
        <dbReference type="EMBL" id="GAA1928127.1"/>
    </source>
</evidence>
<protein>
    <submittedName>
        <fullName evidence="1">Uncharacterized protein</fullName>
    </submittedName>
</protein>
<reference evidence="2" key="1">
    <citation type="journal article" date="2019" name="Int. J. Syst. Evol. Microbiol.">
        <title>The Global Catalogue of Microorganisms (GCM) 10K type strain sequencing project: providing services to taxonomists for standard genome sequencing and annotation.</title>
        <authorList>
            <consortium name="The Broad Institute Genomics Platform"/>
            <consortium name="The Broad Institute Genome Sequencing Center for Infectious Disease"/>
            <person name="Wu L."/>
            <person name="Ma J."/>
        </authorList>
    </citation>
    <scope>NUCLEOTIDE SEQUENCE [LARGE SCALE GENOMIC DNA]</scope>
    <source>
        <strain evidence="2">JCM 13581</strain>
    </source>
</reference>
<name>A0ABP5B2C1_9ACTN</name>
<comment type="caution">
    <text evidence="1">The sequence shown here is derived from an EMBL/GenBank/DDBJ whole genome shotgun (WGS) entry which is preliminary data.</text>
</comment>
<dbReference type="Proteomes" id="UP001501303">
    <property type="component" value="Unassembled WGS sequence"/>
</dbReference>
<accession>A0ABP5B2C1</accession>
<organism evidence="1 2">
    <name type="scientific">Streptomyces sodiiphilus</name>
    <dbReference type="NCBI Taxonomy" id="226217"/>
    <lineage>
        <taxon>Bacteria</taxon>
        <taxon>Bacillati</taxon>
        <taxon>Actinomycetota</taxon>
        <taxon>Actinomycetes</taxon>
        <taxon>Kitasatosporales</taxon>
        <taxon>Streptomycetaceae</taxon>
        <taxon>Streptomyces</taxon>
    </lineage>
</organism>
<keyword evidence="2" id="KW-1185">Reference proteome</keyword>
<dbReference type="InterPro" id="IPR054284">
    <property type="entry name" value="DUF7019"/>
</dbReference>
<dbReference type="RefSeq" id="WP_344264465.1">
    <property type="nucleotide sequence ID" value="NZ_BAAAMJ010000052.1"/>
</dbReference>